<dbReference type="CDD" id="cd01310">
    <property type="entry name" value="TatD_DNAse"/>
    <property type="match status" value="1"/>
</dbReference>
<dbReference type="Gene3D" id="3.20.20.140">
    <property type="entry name" value="Metal-dependent hydrolases"/>
    <property type="match status" value="1"/>
</dbReference>
<dbReference type="SUPFAM" id="SSF51556">
    <property type="entry name" value="Metallo-dependent hydrolases"/>
    <property type="match status" value="1"/>
</dbReference>
<comment type="similarity">
    <text evidence="1">Belongs to the metallo-dependent hydrolases superfamily. TatD-type hydrolase family.</text>
</comment>
<dbReference type="InterPro" id="IPR018228">
    <property type="entry name" value="DNase_TatD-rel_CS"/>
</dbReference>
<dbReference type="Pfam" id="PF01026">
    <property type="entry name" value="TatD_DNase"/>
    <property type="match status" value="1"/>
</dbReference>
<dbReference type="PROSITE" id="PS01090">
    <property type="entry name" value="TATD_2"/>
    <property type="match status" value="1"/>
</dbReference>
<dbReference type="RefSeq" id="WP_386811275.1">
    <property type="nucleotide sequence ID" value="NZ_JBHTIH010000002.1"/>
</dbReference>
<dbReference type="PANTHER" id="PTHR46124:SF3">
    <property type="entry name" value="HYDROLASE"/>
    <property type="match status" value="1"/>
</dbReference>
<dbReference type="InterPro" id="IPR032466">
    <property type="entry name" value="Metal_Hydrolase"/>
</dbReference>
<dbReference type="PANTHER" id="PTHR46124">
    <property type="entry name" value="D-AMINOACYL-TRNA DEACYLASE"/>
    <property type="match status" value="1"/>
</dbReference>
<accession>A0ABW2YJR9</accession>
<gene>
    <name evidence="3" type="ORF">ACFQZQ_03475</name>
</gene>
<evidence type="ECO:0000313" key="3">
    <source>
        <dbReference type="EMBL" id="MFD0738346.1"/>
    </source>
</evidence>
<protein>
    <submittedName>
        <fullName evidence="3">TatD family hydrolase</fullName>
        <ecNumber evidence="3">3.1.-.-</ecNumber>
    </submittedName>
</protein>
<evidence type="ECO:0000313" key="4">
    <source>
        <dbReference type="Proteomes" id="UP001597090"/>
    </source>
</evidence>
<dbReference type="PROSITE" id="PS01137">
    <property type="entry name" value="TATD_1"/>
    <property type="match status" value="1"/>
</dbReference>
<dbReference type="Proteomes" id="UP001597090">
    <property type="component" value="Unassembled WGS sequence"/>
</dbReference>
<dbReference type="PROSITE" id="PS01091">
    <property type="entry name" value="TATD_3"/>
    <property type="match status" value="1"/>
</dbReference>
<dbReference type="InterPro" id="IPR001130">
    <property type="entry name" value="TatD-like"/>
</dbReference>
<evidence type="ECO:0000256" key="1">
    <source>
        <dbReference type="ARBA" id="ARBA00009275"/>
    </source>
</evidence>
<reference evidence="4" key="1">
    <citation type="journal article" date="2019" name="Int. J. Syst. Evol. Microbiol.">
        <title>The Global Catalogue of Microorganisms (GCM) 10K type strain sequencing project: providing services to taxonomists for standard genome sequencing and annotation.</title>
        <authorList>
            <consortium name="The Broad Institute Genomics Platform"/>
            <consortium name="The Broad Institute Genome Sequencing Center for Infectious Disease"/>
            <person name="Wu L."/>
            <person name="Ma J."/>
        </authorList>
    </citation>
    <scope>NUCLEOTIDE SEQUENCE [LARGE SCALE GENOMIC DNA]</scope>
    <source>
        <strain evidence="4">CCUG 55491</strain>
    </source>
</reference>
<name>A0ABW2YJR9_9GAMM</name>
<dbReference type="EC" id="3.1.-.-" evidence="3"/>
<comment type="caution">
    <text evidence="3">The sequence shown here is derived from an EMBL/GenBank/DDBJ whole genome shotgun (WGS) entry which is preliminary data.</text>
</comment>
<dbReference type="PIRSF" id="PIRSF005902">
    <property type="entry name" value="DNase_TatD"/>
    <property type="match status" value="1"/>
</dbReference>
<evidence type="ECO:0000256" key="2">
    <source>
        <dbReference type="ARBA" id="ARBA00022801"/>
    </source>
</evidence>
<dbReference type="GO" id="GO:0016787">
    <property type="term" value="F:hydrolase activity"/>
    <property type="evidence" value="ECO:0007669"/>
    <property type="project" value="UniProtKB-KW"/>
</dbReference>
<dbReference type="EMBL" id="JBHTIH010000002">
    <property type="protein sequence ID" value="MFD0738346.1"/>
    <property type="molecule type" value="Genomic_DNA"/>
</dbReference>
<keyword evidence="2 3" id="KW-0378">Hydrolase</keyword>
<sequence>MRADPLLVDSHSHLDAAEFDADRDRVIARAQAAGVTRQVVPAIDAAGWPKLRSICAAATGLYPAYGLHPMYLAAHRDAHLDELRGWIERERPLAIGECGLDYFVEGLDPQAQLHFFEAQLRLAREFELPVIVHARRAVDAVTAAIRRVGKLRGVVHSFPGSPEQARQLADLGFLLGLGGPVTYDRANRLRKLAAEVPLDWLLLETDAPDQPDADHRGQRNEPALLPRVLETIAGLRGVSLDEVASATTRNAERLFGLPAVDSRTA</sequence>
<organism evidence="3 4">
    <name type="scientific">Lysobacter koreensis</name>
    <dbReference type="NCBI Taxonomy" id="266122"/>
    <lineage>
        <taxon>Bacteria</taxon>
        <taxon>Pseudomonadati</taxon>
        <taxon>Pseudomonadota</taxon>
        <taxon>Gammaproteobacteria</taxon>
        <taxon>Lysobacterales</taxon>
        <taxon>Lysobacteraceae</taxon>
        <taxon>Lysobacter</taxon>
    </lineage>
</organism>
<proteinExistence type="inferred from homology"/>
<keyword evidence="4" id="KW-1185">Reference proteome</keyword>